<evidence type="ECO:0000313" key="2">
    <source>
        <dbReference type="EMBL" id="CAG2064175.1"/>
    </source>
</evidence>
<feature type="non-terminal residue" evidence="2">
    <location>
        <position position="1"/>
    </location>
</feature>
<dbReference type="CDD" id="cd19799">
    <property type="entry name" value="Bbox2_MYCBP2"/>
    <property type="match status" value="1"/>
</dbReference>
<dbReference type="PANTHER" id="PTHR45943:SF1">
    <property type="entry name" value="E3 UBIQUITIN-PROTEIN LIGASE MYCBP2"/>
    <property type="match status" value="1"/>
</dbReference>
<name>A0ABN7P8P9_TIMPD</name>
<dbReference type="Proteomes" id="UP001153148">
    <property type="component" value="Unassembled WGS sequence"/>
</dbReference>
<organism evidence="2 3">
    <name type="scientific">Timema podura</name>
    <name type="common">Walking stick</name>
    <dbReference type="NCBI Taxonomy" id="61482"/>
    <lineage>
        <taxon>Eukaryota</taxon>
        <taxon>Metazoa</taxon>
        <taxon>Ecdysozoa</taxon>
        <taxon>Arthropoda</taxon>
        <taxon>Hexapoda</taxon>
        <taxon>Insecta</taxon>
        <taxon>Pterygota</taxon>
        <taxon>Neoptera</taxon>
        <taxon>Polyneoptera</taxon>
        <taxon>Phasmatodea</taxon>
        <taxon>Timematodea</taxon>
        <taxon>Timematoidea</taxon>
        <taxon>Timematidae</taxon>
        <taxon>Timema</taxon>
    </lineage>
</organism>
<protein>
    <recommendedName>
        <fullName evidence="4">C2H2-type domain-containing protein</fullName>
    </recommendedName>
</protein>
<feature type="non-terminal residue" evidence="2">
    <location>
        <position position="399"/>
    </location>
</feature>
<reference evidence="2" key="1">
    <citation type="submission" date="2021-03" db="EMBL/GenBank/DDBJ databases">
        <authorList>
            <person name="Tran Van P."/>
        </authorList>
    </citation>
    <scope>NUCLEOTIDE SEQUENCE</scope>
</reference>
<evidence type="ECO:0008006" key="4">
    <source>
        <dbReference type="Google" id="ProtNLM"/>
    </source>
</evidence>
<keyword evidence="3" id="KW-1185">Reference proteome</keyword>
<gene>
    <name evidence="2" type="ORF">TPAB3V08_LOCUS11122</name>
</gene>
<evidence type="ECO:0000313" key="3">
    <source>
        <dbReference type="Proteomes" id="UP001153148"/>
    </source>
</evidence>
<comment type="caution">
    <text evidence="2">The sequence shown here is derived from an EMBL/GenBank/DDBJ whole genome shotgun (WGS) entry which is preliminary data.</text>
</comment>
<dbReference type="PANTHER" id="PTHR45943">
    <property type="entry name" value="E3 UBIQUITIN-PROTEIN LIGASE MYCBP2"/>
    <property type="match status" value="1"/>
</dbReference>
<accession>A0ABN7P8P9</accession>
<proteinExistence type="predicted"/>
<dbReference type="EMBL" id="CAJPIN010032147">
    <property type="protein sequence ID" value="CAG2064175.1"/>
    <property type="molecule type" value="Genomic_DNA"/>
</dbReference>
<feature type="region of interest" description="Disordered" evidence="1">
    <location>
        <begin position="142"/>
        <end position="161"/>
    </location>
</feature>
<sequence>VGILDVFLSCIAKALTVQVKVKGKDAAGSKGLTTVTLATSIHPRDFVGARWWLRGCITRKLAEVIIQLLKDMAAVSDVLVVDKLSEAWGNVTKGAIAENILNLTKLEDAHRSPSDCLHTSTLWLALASLCVLDSDHVERLSSGQWSGADGQPPAPRPTCSNHDDGETAAIIQCNVCANLCADCDRFLHLHRRTRMHQRQVCKEEEDAIKVDLHEGCGRTKLFWVMALADSCTLKAMVEFREGARSKPAGVASGVCRFCGTSGNSGLLAIGNICADQECQVSQLPQDYFPCFKLCHNPLQWFPATRDCWLSETSALTKSVRSANSLRTPPPVSNYEHARNACSKLHPCGHMCGGIKGEATCLPCLHGCSADPNLKQDADDMCMICFTEALSCAPAIQVLI</sequence>
<evidence type="ECO:0000256" key="1">
    <source>
        <dbReference type="SAM" id="MobiDB-lite"/>
    </source>
</evidence>